<organism evidence="1 2">
    <name type="scientific">Acetobacter malorum</name>
    <dbReference type="NCBI Taxonomy" id="178901"/>
    <lineage>
        <taxon>Bacteria</taxon>
        <taxon>Pseudomonadati</taxon>
        <taxon>Pseudomonadota</taxon>
        <taxon>Alphaproteobacteria</taxon>
        <taxon>Acetobacterales</taxon>
        <taxon>Acetobacteraceae</taxon>
        <taxon>Acetobacter</taxon>
    </lineage>
</organism>
<protein>
    <submittedName>
        <fullName evidence="1">Uncharacterized protein</fullName>
    </submittedName>
</protein>
<sequence>MSKKTTSFRTSVMITKEEALAVQARQIEHYAPIYGEWLREAVAKATTAEALESGVEYDMVTINRHIPRGGQIEALIPEKVEAERRIKEGMNED</sequence>
<dbReference type="AlphaFoldDB" id="A0A149V344"/>
<reference evidence="1 2" key="1">
    <citation type="submission" date="2015-06" db="EMBL/GenBank/DDBJ databases">
        <title>Improved classification and identification of acetic acid bacteria using matrix-assisted laser desorption/ionization time-of-flight mass spectrometry; Gluconobacter nephelii and Gluconobacter uchimurae are later heterotypic synonyms of Gluconobacter japonicus and Gluconobacter oxydans, respectively.</title>
        <authorList>
            <person name="Li L."/>
            <person name="Cleenwerck I."/>
            <person name="De Vuyst L."/>
            <person name="Vandamme P."/>
        </authorList>
    </citation>
    <scope>NUCLEOTIDE SEQUENCE [LARGE SCALE GENOMIC DNA]</scope>
    <source>
        <strain evidence="1 2">LMG 1699</strain>
    </source>
</reference>
<dbReference type="EMBL" id="LHZX01000079">
    <property type="protein sequence ID" value="KXV74565.1"/>
    <property type="molecule type" value="Genomic_DNA"/>
</dbReference>
<proteinExistence type="predicted"/>
<name>A0A149V344_9PROT</name>
<accession>A0A149V344</accession>
<evidence type="ECO:0000313" key="1">
    <source>
        <dbReference type="EMBL" id="KXV74565.1"/>
    </source>
</evidence>
<comment type="caution">
    <text evidence="1">The sequence shown here is derived from an EMBL/GenBank/DDBJ whole genome shotgun (WGS) entry which is preliminary data.</text>
</comment>
<gene>
    <name evidence="1" type="ORF">AD951_00470</name>
</gene>
<dbReference type="PATRIC" id="fig|178901.14.peg.1989"/>
<dbReference type="Proteomes" id="UP000075377">
    <property type="component" value="Unassembled WGS sequence"/>
</dbReference>
<evidence type="ECO:0000313" key="2">
    <source>
        <dbReference type="Proteomes" id="UP000075377"/>
    </source>
</evidence>